<gene>
    <name evidence="8" type="ORF">IFM89_005516</name>
</gene>
<comment type="caution">
    <text evidence="8">The sequence shown here is derived from an EMBL/GenBank/DDBJ whole genome shotgun (WGS) entry which is preliminary data.</text>
</comment>
<dbReference type="EMBL" id="JADFTS010000003">
    <property type="protein sequence ID" value="KAF9613068.1"/>
    <property type="molecule type" value="Genomic_DNA"/>
</dbReference>
<keyword evidence="5 7" id="KW-0472">Membrane</keyword>
<dbReference type="PANTHER" id="PTHR21236">
    <property type="entry name" value="GOLGI MEMBRANE PROTEIN YIP1"/>
    <property type="match status" value="1"/>
</dbReference>
<dbReference type="InterPro" id="IPR045231">
    <property type="entry name" value="Yip1/4-like"/>
</dbReference>
<dbReference type="GO" id="GO:0005802">
    <property type="term" value="C:trans-Golgi network"/>
    <property type="evidence" value="ECO:0007669"/>
    <property type="project" value="TreeGrafter"/>
</dbReference>
<evidence type="ECO:0000256" key="1">
    <source>
        <dbReference type="ARBA" id="ARBA00004141"/>
    </source>
</evidence>
<dbReference type="GO" id="GO:0016020">
    <property type="term" value="C:membrane"/>
    <property type="evidence" value="ECO:0007669"/>
    <property type="project" value="UniProtKB-SubCell"/>
</dbReference>
<sequence>MSKKEFNVPPVIFPSGGNPNINIPSQRRQPIRPPFNPNQNLPFMSFDMGSSTIPSTSFSTPLFNTQSSPGIGNFEEELPLLEELGINTRQIWKKTVSILNPFKISPNLHEDADLSAGRNGNLDVYRCLSLIGYCMLPMVIFSALSLFLPQGGVVVFGLAALFVIWSTRVCTRLLVELASCGDEHRVPDNFLKDGVVVLQDTSVAPRGLRRRSCRGDSWVPKLKTAAGSADREGGGPSPPPRLEKTYAVNESIGLKHEVEALRGQLVAANTYVERCKTSTLQAKEAYLTIRAEVEELEKKLDDL</sequence>
<dbReference type="GO" id="GO:0048280">
    <property type="term" value="P:vesicle fusion with Golgi apparatus"/>
    <property type="evidence" value="ECO:0007669"/>
    <property type="project" value="TreeGrafter"/>
</dbReference>
<feature type="region of interest" description="Disordered" evidence="6">
    <location>
        <begin position="223"/>
        <end position="242"/>
    </location>
</feature>
<feature type="transmembrane region" description="Helical" evidence="7">
    <location>
        <begin position="154"/>
        <end position="175"/>
    </location>
</feature>
<evidence type="ECO:0000256" key="2">
    <source>
        <dbReference type="ARBA" id="ARBA00010596"/>
    </source>
</evidence>
<reference evidence="8 9" key="1">
    <citation type="submission" date="2020-10" db="EMBL/GenBank/DDBJ databases">
        <title>The Coptis chinensis genome and diversification of protoberbering-type alkaloids.</title>
        <authorList>
            <person name="Wang B."/>
            <person name="Shu S."/>
            <person name="Song C."/>
            <person name="Liu Y."/>
        </authorList>
    </citation>
    <scope>NUCLEOTIDE SEQUENCE [LARGE SCALE GENOMIC DNA]</scope>
    <source>
        <strain evidence="8">HL-2020</strain>
        <tissue evidence="8">Leaf</tissue>
    </source>
</reference>
<proteinExistence type="inferred from homology"/>
<evidence type="ECO:0000256" key="5">
    <source>
        <dbReference type="ARBA" id="ARBA00023136"/>
    </source>
</evidence>
<dbReference type="AlphaFoldDB" id="A0A835IAP3"/>
<keyword evidence="9" id="KW-1185">Reference proteome</keyword>
<dbReference type="Proteomes" id="UP000631114">
    <property type="component" value="Unassembled WGS sequence"/>
</dbReference>
<dbReference type="OrthoDB" id="440385at2759"/>
<evidence type="ECO:0000256" key="4">
    <source>
        <dbReference type="ARBA" id="ARBA00022989"/>
    </source>
</evidence>
<evidence type="ECO:0000256" key="6">
    <source>
        <dbReference type="SAM" id="MobiDB-lite"/>
    </source>
</evidence>
<evidence type="ECO:0000313" key="8">
    <source>
        <dbReference type="EMBL" id="KAF9613068.1"/>
    </source>
</evidence>
<dbReference type="PANTHER" id="PTHR21236:SF2">
    <property type="entry name" value="PROTEIN YIPF"/>
    <property type="match status" value="1"/>
</dbReference>
<organism evidence="8 9">
    <name type="scientific">Coptis chinensis</name>
    <dbReference type="NCBI Taxonomy" id="261450"/>
    <lineage>
        <taxon>Eukaryota</taxon>
        <taxon>Viridiplantae</taxon>
        <taxon>Streptophyta</taxon>
        <taxon>Embryophyta</taxon>
        <taxon>Tracheophyta</taxon>
        <taxon>Spermatophyta</taxon>
        <taxon>Magnoliopsida</taxon>
        <taxon>Ranunculales</taxon>
        <taxon>Ranunculaceae</taxon>
        <taxon>Coptidoideae</taxon>
        <taxon>Coptis</taxon>
    </lineage>
</organism>
<evidence type="ECO:0000313" key="9">
    <source>
        <dbReference type="Proteomes" id="UP000631114"/>
    </source>
</evidence>
<accession>A0A835IAP3</accession>
<comment type="similarity">
    <text evidence="2">Belongs to the YIP1 family.</text>
</comment>
<name>A0A835IAP3_9MAGN</name>
<keyword evidence="3 7" id="KW-0812">Transmembrane</keyword>
<dbReference type="GO" id="GO:0006888">
    <property type="term" value="P:endoplasmic reticulum to Golgi vesicle-mediated transport"/>
    <property type="evidence" value="ECO:0007669"/>
    <property type="project" value="InterPro"/>
</dbReference>
<evidence type="ECO:0000256" key="3">
    <source>
        <dbReference type="ARBA" id="ARBA00022692"/>
    </source>
</evidence>
<evidence type="ECO:0000256" key="7">
    <source>
        <dbReference type="SAM" id="Phobius"/>
    </source>
</evidence>
<comment type="subcellular location">
    <subcellularLocation>
        <location evidence="1">Membrane</location>
        <topology evidence="1">Multi-pass membrane protein</topology>
    </subcellularLocation>
</comment>
<protein>
    <submittedName>
        <fullName evidence="8">Uncharacterized protein</fullName>
    </submittedName>
</protein>
<keyword evidence="4 7" id="KW-1133">Transmembrane helix</keyword>
<feature type="region of interest" description="Disordered" evidence="6">
    <location>
        <begin position="1"/>
        <end position="32"/>
    </location>
</feature>